<accession>A0A812UHQ5</accession>
<feature type="non-terminal residue" evidence="1">
    <location>
        <position position="1"/>
    </location>
</feature>
<organism evidence="1 2">
    <name type="scientific">Symbiodinium necroappetens</name>
    <dbReference type="NCBI Taxonomy" id="1628268"/>
    <lineage>
        <taxon>Eukaryota</taxon>
        <taxon>Sar</taxon>
        <taxon>Alveolata</taxon>
        <taxon>Dinophyceae</taxon>
        <taxon>Suessiales</taxon>
        <taxon>Symbiodiniaceae</taxon>
        <taxon>Symbiodinium</taxon>
    </lineage>
</organism>
<dbReference type="Proteomes" id="UP000601435">
    <property type="component" value="Unassembled WGS sequence"/>
</dbReference>
<reference evidence="1" key="1">
    <citation type="submission" date="2021-02" db="EMBL/GenBank/DDBJ databases">
        <authorList>
            <person name="Dougan E. K."/>
            <person name="Rhodes N."/>
            <person name="Thang M."/>
            <person name="Chan C."/>
        </authorList>
    </citation>
    <scope>NUCLEOTIDE SEQUENCE</scope>
</reference>
<proteinExistence type="predicted"/>
<comment type="caution">
    <text evidence="1">The sequence shown here is derived from an EMBL/GenBank/DDBJ whole genome shotgun (WGS) entry which is preliminary data.</text>
</comment>
<dbReference type="AlphaFoldDB" id="A0A812UHQ5"/>
<sequence>MSLRVESIINVLTHDELGVVCEGFHHVNPWGITPRSYACHRKHAVWQVAEALHSACADLQDAFQLLSAAHVLGNLFVNKSFHKACSSRTLAAGWVLIPYDPPVEAEQEQESQPVVIQACDHAEPPAIIHPIEASQLANEMQAGLIERLVAREPVSDHHDQIIIGQACCLQT</sequence>
<evidence type="ECO:0000313" key="2">
    <source>
        <dbReference type="Proteomes" id="UP000601435"/>
    </source>
</evidence>
<name>A0A812UHQ5_9DINO</name>
<evidence type="ECO:0000313" key="1">
    <source>
        <dbReference type="EMBL" id="CAE7577875.1"/>
    </source>
</evidence>
<dbReference type="OrthoDB" id="10391989at2759"/>
<dbReference type="EMBL" id="CAJNJA010027531">
    <property type="protein sequence ID" value="CAE7577875.1"/>
    <property type="molecule type" value="Genomic_DNA"/>
</dbReference>
<protein>
    <submittedName>
        <fullName evidence="1">Uncharacterized protein</fullName>
    </submittedName>
</protein>
<keyword evidence="2" id="KW-1185">Reference proteome</keyword>
<gene>
    <name evidence="1" type="ORF">SNEC2469_LOCUS16840</name>
</gene>